<dbReference type="InterPro" id="IPR023198">
    <property type="entry name" value="PGP-like_dom2"/>
</dbReference>
<dbReference type="NCBIfam" id="TIGR01509">
    <property type="entry name" value="HAD-SF-IA-v3"/>
    <property type="match status" value="1"/>
</dbReference>
<dbReference type="RefSeq" id="WP_304602101.1">
    <property type="nucleotide sequence ID" value="NZ_JAUQYO010000001.1"/>
</dbReference>
<comment type="caution">
    <text evidence="1">The sequence shown here is derived from an EMBL/GenBank/DDBJ whole genome shotgun (WGS) entry which is preliminary data.</text>
</comment>
<evidence type="ECO:0000313" key="1">
    <source>
        <dbReference type="EMBL" id="MDO8108398.1"/>
    </source>
</evidence>
<gene>
    <name evidence="1" type="ORF">Q6348_14460</name>
</gene>
<dbReference type="InterPro" id="IPR036412">
    <property type="entry name" value="HAD-like_sf"/>
</dbReference>
<dbReference type="Gene3D" id="1.10.150.240">
    <property type="entry name" value="Putative phosphatase, domain 2"/>
    <property type="match status" value="1"/>
</dbReference>
<dbReference type="PANTHER" id="PTHR43481">
    <property type="entry name" value="FRUCTOSE-1-PHOSPHATE PHOSPHATASE"/>
    <property type="match status" value="1"/>
</dbReference>
<dbReference type="SFLD" id="SFLDG01129">
    <property type="entry name" value="C1.5:_HAD__Beta-PGM__Phosphata"/>
    <property type="match status" value="1"/>
</dbReference>
<keyword evidence="2" id="KW-1185">Reference proteome</keyword>
<keyword evidence="1" id="KW-0378">Hydrolase</keyword>
<sequence>MPEHFAADAVLFDSDGVLVDSKEVGERAWIEWAHLHGLEPRAVLTDLHGRRSRETVALHVAPEAVEAATAVIDGLELERVDGTRALPGAAALVASLPEACRAVVTSAPHALGVARLEVAGVPVPAVLITSEAVARGKPAPDPYLAASAALGVPIHRCLVFEDSEHGIGAARAAGVGTLVGVGESALGLGCDAVVPDLAAARWTGDGVEITRRLDA</sequence>
<dbReference type="InterPro" id="IPR051806">
    <property type="entry name" value="HAD-like_SPP"/>
</dbReference>
<dbReference type="Proteomes" id="UP001232536">
    <property type="component" value="Unassembled WGS sequence"/>
</dbReference>
<reference evidence="1 2" key="1">
    <citation type="submission" date="2023-07" db="EMBL/GenBank/DDBJ databases">
        <title>Description of novel actinomycetes strains, isolated from tidal flat sediment.</title>
        <authorList>
            <person name="Lu C."/>
        </authorList>
    </citation>
    <scope>NUCLEOTIDE SEQUENCE [LARGE SCALE GENOMIC DNA]</scope>
    <source>
        <strain evidence="1 2">SYSU T00b441</strain>
    </source>
</reference>
<dbReference type="Pfam" id="PF00702">
    <property type="entry name" value="Hydrolase"/>
    <property type="match status" value="1"/>
</dbReference>
<dbReference type="InterPro" id="IPR006439">
    <property type="entry name" value="HAD-SF_hydro_IA"/>
</dbReference>
<organism evidence="1 2">
    <name type="scientific">Actinotalea lenta</name>
    <dbReference type="NCBI Taxonomy" id="3064654"/>
    <lineage>
        <taxon>Bacteria</taxon>
        <taxon>Bacillati</taxon>
        <taxon>Actinomycetota</taxon>
        <taxon>Actinomycetes</taxon>
        <taxon>Micrococcales</taxon>
        <taxon>Cellulomonadaceae</taxon>
        <taxon>Actinotalea</taxon>
    </lineage>
</organism>
<protein>
    <submittedName>
        <fullName evidence="1">HAD-IA family hydrolase</fullName>
    </submittedName>
</protein>
<dbReference type="PANTHER" id="PTHR43481:SF4">
    <property type="entry name" value="GLYCEROL-1-PHOSPHATE PHOSPHOHYDROLASE 1-RELATED"/>
    <property type="match status" value="1"/>
</dbReference>
<proteinExistence type="predicted"/>
<dbReference type="InterPro" id="IPR023214">
    <property type="entry name" value="HAD_sf"/>
</dbReference>
<dbReference type="Gene3D" id="3.40.50.1000">
    <property type="entry name" value="HAD superfamily/HAD-like"/>
    <property type="match status" value="1"/>
</dbReference>
<dbReference type="EMBL" id="JAUQYP010000002">
    <property type="protein sequence ID" value="MDO8108398.1"/>
    <property type="molecule type" value="Genomic_DNA"/>
</dbReference>
<name>A0ABT9DDP7_9CELL</name>
<dbReference type="GO" id="GO:0016787">
    <property type="term" value="F:hydrolase activity"/>
    <property type="evidence" value="ECO:0007669"/>
    <property type="project" value="UniProtKB-KW"/>
</dbReference>
<dbReference type="SFLD" id="SFLDS00003">
    <property type="entry name" value="Haloacid_Dehalogenase"/>
    <property type="match status" value="1"/>
</dbReference>
<accession>A0ABT9DDP7</accession>
<evidence type="ECO:0000313" key="2">
    <source>
        <dbReference type="Proteomes" id="UP001232536"/>
    </source>
</evidence>
<dbReference type="SUPFAM" id="SSF56784">
    <property type="entry name" value="HAD-like"/>
    <property type="match status" value="1"/>
</dbReference>